<feature type="compositionally biased region" description="Basic and acidic residues" evidence="1">
    <location>
        <begin position="22"/>
        <end position="43"/>
    </location>
</feature>
<keyword evidence="3" id="KW-1185">Reference proteome</keyword>
<reference evidence="2 3" key="1">
    <citation type="submission" date="2015-07" db="EMBL/GenBank/DDBJ databases">
        <title>The genome of Melipona quadrifasciata.</title>
        <authorList>
            <person name="Pan H."/>
            <person name="Kapheim K."/>
        </authorList>
    </citation>
    <scope>NUCLEOTIDE SEQUENCE [LARGE SCALE GENOMIC DNA]</scope>
    <source>
        <strain evidence="2">0111107301</strain>
        <tissue evidence="2">Whole body</tissue>
    </source>
</reference>
<evidence type="ECO:0000313" key="3">
    <source>
        <dbReference type="Proteomes" id="UP000053105"/>
    </source>
</evidence>
<organism evidence="2 3">
    <name type="scientific">Melipona quadrifasciata</name>
    <dbReference type="NCBI Taxonomy" id="166423"/>
    <lineage>
        <taxon>Eukaryota</taxon>
        <taxon>Metazoa</taxon>
        <taxon>Ecdysozoa</taxon>
        <taxon>Arthropoda</taxon>
        <taxon>Hexapoda</taxon>
        <taxon>Insecta</taxon>
        <taxon>Pterygota</taxon>
        <taxon>Neoptera</taxon>
        <taxon>Endopterygota</taxon>
        <taxon>Hymenoptera</taxon>
        <taxon>Apocrita</taxon>
        <taxon>Aculeata</taxon>
        <taxon>Apoidea</taxon>
        <taxon>Anthophila</taxon>
        <taxon>Apidae</taxon>
        <taxon>Melipona</taxon>
    </lineage>
</organism>
<evidence type="ECO:0000313" key="2">
    <source>
        <dbReference type="EMBL" id="KOX74334.1"/>
    </source>
</evidence>
<gene>
    <name evidence="2" type="ORF">WN51_00237</name>
</gene>
<evidence type="ECO:0000256" key="1">
    <source>
        <dbReference type="SAM" id="MobiDB-lite"/>
    </source>
</evidence>
<dbReference type="OrthoDB" id="10014897at2759"/>
<proteinExistence type="predicted"/>
<dbReference type="EMBL" id="KQ435791">
    <property type="protein sequence ID" value="KOX74334.1"/>
    <property type="molecule type" value="Genomic_DNA"/>
</dbReference>
<dbReference type="Proteomes" id="UP000053105">
    <property type="component" value="Unassembled WGS sequence"/>
</dbReference>
<name>A0A0N0BG61_9HYME</name>
<feature type="region of interest" description="Disordered" evidence="1">
    <location>
        <begin position="18"/>
        <end position="43"/>
    </location>
</feature>
<protein>
    <submittedName>
        <fullName evidence="2">Uncharacterized protein</fullName>
    </submittedName>
</protein>
<dbReference type="AlphaFoldDB" id="A0A0N0BG61"/>
<accession>A0A0N0BG61</accession>
<sequence>MLFKGNSSRLELLIGRIQAHKPSQEEQHKSKAKTDLKKFLTKD</sequence>